<evidence type="ECO:0000313" key="3">
    <source>
        <dbReference type="Proteomes" id="UP000225448"/>
    </source>
</evidence>
<dbReference type="InterPro" id="IPR046907">
    <property type="entry name" value="SH3DP"/>
</dbReference>
<proteinExistence type="predicted"/>
<accession>A0A1Y0T1I5</accession>
<evidence type="ECO:0000313" key="2">
    <source>
        <dbReference type="EMBL" id="ARV76697.1"/>
    </source>
</evidence>
<protein>
    <recommendedName>
        <fullName evidence="1">SH3 fold domain-containing protein</fullName>
    </recommendedName>
</protein>
<keyword evidence="3" id="KW-1185">Reference proteome</keyword>
<dbReference type="Pfam" id="PF20287">
    <property type="entry name" value="SH3DP"/>
    <property type="match status" value="1"/>
</dbReference>
<reference evidence="2 3" key="1">
    <citation type="submission" date="2017-05" db="EMBL/GenBank/DDBJ databases">
        <authorList>
            <person name="Song R."/>
            <person name="Chenine A.L."/>
            <person name="Ruprecht R.M."/>
        </authorList>
    </citation>
    <scope>NUCLEOTIDE SEQUENCE [LARGE SCALE GENOMIC DNA]</scope>
</reference>
<gene>
    <name evidence="2" type="ORF">PHABIO_66</name>
</gene>
<evidence type="ECO:0000259" key="1">
    <source>
        <dbReference type="Pfam" id="PF20287"/>
    </source>
</evidence>
<organism evidence="2 3">
    <name type="scientific">Pseudomonas phage Phabio</name>
    <dbReference type="NCBI Taxonomy" id="2006668"/>
    <lineage>
        <taxon>Viruses</taxon>
        <taxon>Duplodnaviria</taxon>
        <taxon>Heunggongvirae</taxon>
        <taxon>Uroviricota</taxon>
        <taxon>Caudoviricetes</taxon>
        <taxon>Chimalliviridae</taxon>
        <taxon>Phabiovirus</taxon>
        <taxon>Phabiovirus phabio</taxon>
    </lineage>
</organism>
<name>A0A1Y0T1I5_9CAUD</name>
<sequence>MANIQDVSIGAKISFELYPAAQFGNNFQNVTLTAIFNSTIANALGLDVIANNQQVYQSLPAGTPNDPTQYDYFQVKFSSGETVILGAPWVRAGTLIVHNGKRLTLVFEDIDETRKDRIVAACLAQNERPSSTTFV</sequence>
<dbReference type="Proteomes" id="UP000225448">
    <property type="component" value="Segment"/>
</dbReference>
<dbReference type="EMBL" id="MF042360">
    <property type="protein sequence ID" value="ARV76697.1"/>
    <property type="molecule type" value="Genomic_DNA"/>
</dbReference>
<feature type="domain" description="SH3 fold" evidence="1">
    <location>
        <begin position="8"/>
        <end position="127"/>
    </location>
</feature>